<evidence type="ECO:0000256" key="2">
    <source>
        <dbReference type="ARBA" id="ARBA00020887"/>
    </source>
</evidence>
<dbReference type="SUPFAM" id="SSF52540">
    <property type="entry name" value="P-loop containing nucleoside triphosphate hydrolases"/>
    <property type="match status" value="1"/>
</dbReference>
<dbReference type="InterPro" id="IPR041027">
    <property type="entry name" value="FtsK_alpha"/>
</dbReference>
<keyword evidence="3 7" id="KW-0547">Nucleotide-binding</keyword>
<reference evidence="10 11" key="1">
    <citation type="submission" date="2017-05" db="EMBL/GenBank/DDBJ databases">
        <title>Genome sequence of Pediococcus pentosaceus strain SRCM100892.</title>
        <authorList>
            <person name="Cho S.H."/>
        </authorList>
    </citation>
    <scope>NUCLEOTIDE SEQUENCE [LARGE SCALE GENOMIC DNA]</scope>
    <source>
        <strain evidence="10 11">SRCM100892</strain>
    </source>
</reference>
<dbReference type="GO" id="GO:0003677">
    <property type="term" value="F:DNA binding"/>
    <property type="evidence" value="ECO:0007669"/>
    <property type="project" value="UniProtKB-KW"/>
</dbReference>
<comment type="similarity">
    <text evidence="1">Belongs to the FtsK/SpoIIIE/SftA family.</text>
</comment>
<dbReference type="SUPFAM" id="SSF46785">
    <property type="entry name" value="Winged helix' DNA-binding domain"/>
    <property type="match status" value="1"/>
</dbReference>
<evidence type="ECO:0000256" key="4">
    <source>
        <dbReference type="ARBA" id="ARBA00022840"/>
    </source>
</evidence>
<sequence length="638" mass="71561">MVKYDGPAFFRKKGVDFNNPSLNIQEDQTSKLKNEDFTPAIKRRKQAPETISQAKLSQAVDPIQPTLAKDTPEPTKQVVEKTEHRQPRFRMPRTKYEAPKRPAKVMHEIKHRHQLEKSHHELDENITPVIEKNVPKTMVEKAVPIENNNHFEEQPPEENPRQSFERSETNEFGYQFPSLNLLPNPVIDTDNTDEWVNDQIQRLNDALLAFDVDAEVVNWTVGPTVTQFEIELGRGVKVNKITNLTDDLKLQLAAKDIRIEAPIPGKNTVGIEVPNLHPRPVPLSEIISSDKFKASESPLTVALGVDLFGQPQTYDLRKMPHGLIAGATGSGKSVFINSVLVSLLYKATPQELKLLLIDPKTVELAPYNGLPHLLAPVISDPKAASASLKWVTKEMDERYERLAAAGARNIEQYNKKAEKAQDYANKMPYIVVIIDELADLMMVSSSEVQDYIVRITQKARAAGIHLLIATQRPSVDVVTGLIKNNIPTRVAFMVSSQVDSRTILDHSGAERLLGRGDMLFLGNGKSNPVRLQGAFIDEEIDDITDFVRAQAAPQYAFNPNELKVQSEELDSEDELMDDVLEFLADEETISTSKLQRMFSIGYNRAATIMDQLEASGYISEARGSKPREVFYDGNNNEV</sequence>
<evidence type="ECO:0000256" key="3">
    <source>
        <dbReference type="ARBA" id="ARBA00022741"/>
    </source>
</evidence>
<keyword evidence="5" id="KW-0238">DNA-binding</keyword>
<gene>
    <name evidence="10" type="ORF">S100892_01489</name>
</gene>
<dbReference type="SMART" id="SM00843">
    <property type="entry name" value="Ftsk_gamma"/>
    <property type="match status" value="1"/>
</dbReference>
<keyword evidence="4 7" id="KW-0067">ATP-binding</keyword>
<dbReference type="CDD" id="cd01127">
    <property type="entry name" value="TrwB_TraG_TraD_VirD4"/>
    <property type="match status" value="1"/>
</dbReference>
<feature type="region of interest" description="Disordered" evidence="8">
    <location>
        <begin position="149"/>
        <end position="168"/>
    </location>
</feature>
<evidence type="ECO:0000259" key="9">
    <source>
        <dbReference type="PROSITE" id="PS50901"/>
    </source>
</evidence>
<proteinExistence type="inferred from homology"/>
<evidence type="ECO:0000313" key="10">
    <source>
        <dbReference type="EMBL" id="ARW20060.1"/>
    </source>
</evidence>
<accession>A0A1Y0VPH3</accession>
<dbReference type="InterPro" id="IPR018541">
    <property type="entry name" value="Ftsk_gamma"/>
</dbReference>
<dbReference type="PANTHER" id="PTHR22683">
    <property type="entry name" value="SPORULATION PROTEIN RELATED"/>
    <property type="match status" value="1"/>
</dbReference>
<dbReference type="InterPro" id="IPR003593">
    <property type="entry name" value="AAA+_ATPase"/>
</dbReference>
<feature type="compositionally biased region" description="Basic and acidic residues" evidence="8">
    <location>
        <begin position="70"/>
        <end position="86"/>
    </location>
</feature>
<dbReference type="Gene3D" id="1.10.10.10">
    <property type="entry name" value="Winged helix-like DNA-binding domain superfamily/Winged helix DNA-binding domain"/>
    <property type="match status" value="1"/>
</dbReference>
<dbReference type="InterPro" id="IPR002543">
    <property type="entry name" value="FtsK_dom"/>
</dbReference>
<dbReference type="PANTHER" id="PTHR22683:SF42">
    <property type="entry name" value="DNA TRANSLOCASE SFTA"/>
    <property type="match status" value="1"/>
</dbReference>
<feature type="domain" description="FtsK" evidence="9">
    <location>
        <begin position="309"/>
        <end position="501"/>
    </location>
</feature>
<dbReference type="Gene3D" id="3.40.50.300">
    <property type="entry name" value="P-loop containing nucleotide triphosphate hydrolases"/>
    <property type="match status" value="1"/>
</dbReference>
<dbReference type="Pfam" id="PF17854">
    <property type="entry name" value="FtsK_alpha"/>
    <property type="match status" value="1"/>
</dbReference>
<evidence type="ECO:0000256" key="7">
    <source>
        <dbReference type="PROSITE-ProRule" id="PRU00289"/>
    </source>
</evidence>
<dbReference type="InterPro" id="IPR050206">
    <property type="entry name" value="FtsK/SpoIIIE/SftA"/>
</dbReference>
<dbReference type="InterPro" id="IPR036388">
    <property type="entry name" value="WH-like_DNA-bd_sf"/>
</dbReference>
<evidence type="ECO:0000256" key="1">
    <source>
        <dbReference type="ARBA" id="ARBA00006474"/>
    </source>
</evidence>
<dbReference type="Pfam" id="PF01580">
    <property type="entry name" value="FtsK_SpoIIIE"/>
    <property type="match status" value="1"/>
</dbReference>
<feature type="binding site" evidence="7">
    <location>
        <begin position="326"/>
        <end position="333"/>
    </location>
    <ligand>
        <name>ATP</name>
        <dbReference type="ChEBI" id="CHEBI:30616"/>
    </ligand>
</feature>
<dbReference type="Pfam" id="PF09397">
    <property type="entry name" value="FtsK_gamma"/>
    <property type="match status" value="1"/>
</dbReference>
<dbReference type="SMART" id="SM00382">
    <property type="entry name" value="AAA"/>
    <property type="match status" value="1"/>
</dbReference>
<evidence type="ECO:0000256" key="5">
    <source>
        <dbReference type="ARBA" id="ARBA00023125"/>
    </source>
</evidence>
<evidence type="ECO:0000256" key="6">
    <source>
        <dbReference type="ARBA" id="ARBA00025923"/>
    </source>
</evidence>
<dbReference type="InterPro" id="IPR027417">
    <property type="entry name" value="P-loop_NTPase"/>
</dbReference>
<dbReference type="InterPro" id="IPR036390">
    <property type="entry name" value="WH_DNA-bd_sf"/>
</dbReference>
<dbReference type="Proteomes" id="UP000196118">
    <property type="component" value="Chromosome"/>
</dbReference>
<feature type="region of interest" description="Disordered" evidence="8">
    <location>
        <begin position="28"/>
        <end position="89"/>
    </location>
</feature>
<evidence type="ECO:0000313" key="11">
    <source>
        <dbReference type="Proteomes" id="UP000196118"/>
    </source>
</evidence>
<comment type="subunit">
    <text evidence="6">Homohexamer. Forms a ring that surrounds DNA.</text>
</comment>
<dbReference type="AlphaFoldDB" id="A0A1Y0VPH3"/>
<organism evidence="10 11">
    <name type="scientific">Pediococcus pentosaceus</name>
    <dbReference type="NCBI Taxonomy" id="1255"/>
    <lineage>
        <taxon>Bacteria</taxon>
        <taxon>Bacillati</taxon>
        <taxon>Bacillota</taxon>
        <taxon>Bacilli</taxon>
        <taxon>Lactobacillales</taxon>
        <taxon>Lactobacillaceae</taxon>
        <taxon>Pediococcus</taxon>
    </lineage>
</organism>
<name>A0A1Y0VPH3_PEDPE</name>
<protein>
    <recommendedName>
        <fullName evidence="2">DNA translocase FtsK</fullName>
    </recommendedName>
</protein>
<dbReference type="PROSITE" id="PS50901">
    <property type="entry name" value="FTSK"/>
    <property type="match status" value="1"/>
</dbReference>
<dbReference type="EMBL" id="CP021474">
    <property type="protein sequence ID" value="ARW20060.1"/>
    <property type="molecule type" value="Genomic_DNA"/>
</dbReference>
<dbReference type="GO" id="GO:0005524">
    <property type="term" value="F:ATP binding"/>
    <property type="evidence" value="ECO:0007669"/>
    <property type="project" value="UniProtKB-UniRule"/>
</dbReference>
<evidence type="ECO:0000256" key="8">
    <source>
        <dbReference type="SAM" id="MobiDB-lite"/>
    </source>
</evidence>
<dbReference type="Gene3D" id="3.30.980.40">
    <property type="match status" value="1"/>
</dbReference>